<evidence type="ECO:0000313" key="2">
    <source>
        <dbReference type="EMBL" id="BAU33217.1"/>
    </source>
</evidence>
<evidence type="ECO:0000256" key="1">
    <source>
        <dbReference type="SAM" id="MobiDB-lite"/>
    </source>
</evidence>
<reference evidence="2 3" key="2">
    <citation type="submission" date="2016-01" db="EMBL/GenBank/DDBJ databases">
        <title>Microcella alkaliphila JAM AC0309 whole genome shotgun sequence.</title>
        <authorList>
            <person name="Kurata A."/>
            <person name="Hirose Y."/>
            <person name="Kishimoto N."/>
            <person name="Kobayashi T."/>
        </authorList>
    </citation>
    <scope>NUCLEOTIDE SEQUENCE [LARGE SCALE GENOMIC DNA]</scope>
    <source>
        <strain evidence="2 3">JAM AC0309</strain>
    </source>
</reference>
<dbReference type="RefSeq" id="WP_096422910.1">
    <property type="nucleotide sequence ID" value="NZ_AP017315.1"/>
</dbReference>
<evidence type="ECO:0000313" key="3">
    <source>
        <dbReference type="Proteomes" id="UP000218965"/>
    </source>
</evidence>
<feature type="region of interest" description="Disordered" evidence="1">
    <location>
        <begin position="1"/>
        <end position="171"/>
    </location>
</feature>
<dbReference type="KEGG" id="malk:MalAC0309_2375"/>
<dbReference type="EMBL" id="AP017315">
    <property type="protein sequence ID" value="BAU33217.1"/>
    <property type="molecule type" value="Genomic_DNA"/>
</dbReference>
<evidence type="ECO:0008006" key="4">
    <source>
        <dbReference type="Google" id="ProtNLM"/>
    </source>
</evidence>
<feature type="compositionally biased region" description="Basic and acidic residues" evidence="1">
    <location>
        <begin position="44"/>
        <end position="58"/>
    </location>
</feature>
<organism evidence="2 3">
    <name type="scientific">Microcella alkaliphila</name>
    <dbReference type="NCBI Taxonomy" id="279828"/>
    <lineage>
        <taxon>Bacteria</taxon>
        <taxon>Bacillati</taxon>
        <taxon>Actinomycetota</taxon>
        <taxon>Actinomycetes</taxon>
        <taxon>Micrococcales</taxon>
        <taxon>Microbacteriaceae</taxon>
        <taxon>Microcella</taxon>
    </lineage>
</organism>
<dbReference type="Proteomes" id="UP000218965">
    <property type="component" value="Chromosome"/>
</dbReference>
<feature type="compositionally biased region" description="Pro residues" evidence="1">
    <location>
        <begin position="123"/>
        <end position="148"/>
    </location>
</feature>
<accession>A0A0U5BF63</accession>
<feature type="compositionally biased region" description="Polar residues" evidence="1">
    <location>
        <begin position="161"/>
        <end position="171"/>
    </location>
</feature>
<sequence>MQFVGAPPSDSPALAGASGEAPVPVISTATVDPDDVSRMSISDLAERRLGSDADRSDVAEDEAAADVDDTKSDESAADGAEAESPASGSPAPNDAGSANSSGGSSASGASNAGSGGGAAAPAPAAPAPAPAPPAPAPPPAPTPPPCPGPIGGSTPGAPGRTSAQGVGGTTSADLNDFAQRFNAIRVANCLPPVPPSNIRYDSCMEDRLFWMAEDPSPDPMSAWGHKGQATRSDGVPDTGCDGNLAGGSGVTGAAAAQRWWDSGGHRASLYKPGTSVQGVCILFAMSHGGVPNEPYSFTRAAARWVNC</sequence>
<name>A0A0U5BF63_9MICO</name>
<reference evidence="3" key="1">
    <citation type="submission" date="2015-12" db="EMBL/GenBank/DDBJ databases">
        <authorList>
            <person name="Shamseldin A."/>
            <person name="Moawad H."/>
            <person name="Abd El-Rahim W.M."/>
            <person name="Sadowsky M.J."/>
        </authorList>
    </citation>
    <scope>NUCLEOTIDE SEQUENCE [LARGE SCALE GENOMIC DNA]</scope>
    <source>
        <strain evidence="3">JAM AC0309</strain>
    </source>
</reference>
<proteinExistence type="predicted"/>
<protein>
    <recommendedName>
        <fullName evidence="4">SCP domain-containing protein</fullName>
    </recommendedName>
</protein>
<feature type="compositionally biased region" description="Low complexity" evidence="1">
    <location>
        <begin position="77"/>
        <end position="112"/>
    </location>
</feature>
<dbReference type="AlphaFoldDB" id="A0A0U5BF63"/>
<gene>
    <name evidence="2" type="ORF">MalAC0309_2375</name>
</gene>